<gene>
    <name evidence="2" type="ORF">UFOPK3472_03357</name>
</gene>
<protein>
    <submittedName>
        <fullName evidence="2">Unannotated protein</fullName>
    </submittedName>
</protein>
<evidence type="ECO:0000313" key="2">
    <source>
        <dbReference type="EMBL" id="CAB4916688.1"/>
    </source>
</evidence>
<dbReference type="AlphaFoldDB" id="A0A6J7HBY7"/>
<reference evidence="2" key="1">
    <citation type="submission" date="2020-05" db="EMBL/GenBank/DDBJ databases">
        <authorList>
            <person name="Chiriac C."/>
            <person name="Salcher M."/>
            <person name="Ghai R."/>
            <person name="Kavagutti S V."/>
        </authorList>
    </citation>
    <scope>NUCLEOTIDE SEQUENCE</scope>
</reference>
<dbReference type="EMBL" id="CAFBLX010000323">
    <property type="protein sequence ID" value="CAB4916688.1"/>
    <property type="molecule type" value="Genomic_DNA"/>
</dbReference>
<sequence length="248" mass="25249">MPTPATSRPTTHVMIEPGPAWSVRNAATMHNPAATRIGPAMTMRRTTRGAVADALGISPSVHPSASAAPRNPAASGANPARRWPNSGMKVSTVDATARTTMVRYIHFSADAPKVDGGSTPCAARRSAATKAISSSTPPRTIAAVIARLETTPAMLTSKAAVVSRVSDSVGTGLGSVASAVWAGSARGTRAAMARAARTSTPKAIRQAPNCAKMPPTAGPANVPTPHMAETRAAPRVQRCCGSAALMTA</sequence>
<name>A0A6J7HBY7_9ZZZZ</name>
<feature type="region of interest" description="Disordered" evidence="1">
    <location>
        <begin position="61"/>
        <end position="87"/>
    </location>
</feature>
<organism evidence="2">
    <name type="scientific">freshwater metagenome</name>
    <dbReference type="NCBI Taxonomy" id="449393"/>
    <lineage>
        <taxon>unclassified sequences</taxon>
        <taxon>metagenomes</taxon>
        <taxon>ecological metagenomes</taxon>
    </lineage>
</organism>
<accession>A0A6J7HBY7</accession>
<evidence type="ECO:0000256" key="1">
    <source>
        <dbReference type="SAM" id="MobiDB-lite"/>
    </source>
</evidence>
<proteinExistence type="predicted"/>
<feature type="compositionally biased region" description="Low complexity" evidence="1">
    <location>
        <begin position="61"/>
        <end position="82"/>
    </location>
</feature>